<evidence type="ECO:0000256" key="10">
    <source>
        <dbReference type="SAM" id="MobiDB-lite"/>
    </source>
</evidence>
<comment type="subunit">
    <text evidence="9">Heterodimer of an alpha and a beta subunit.</text>
</comment>
<keyword evidence="13" id="KW-1185">Reference proteome</keyword>
<dbReference type="GO" id="GO:0008270">
    <property type="term" value="F:zinc ion binding"/>
    <property type="evidence" value="ECO:0007669"/>
    <property type="project" value="UniProtKB-UniRule"/>
</dbReference>
<evidence type="ECO:0000313" key="12">
    <source>
        <dbReference type="EMBL" id="KIO26904.1"/>
    </source>
</evidence>
<accession>A0A0C3QKH6</accession>
<protein>
    <recommendedName>
        <fullName evidence="3 9">Protein farnesyltransferase subunit beta</fullName>
        <shortName evidence="9">FTase-beta</shortName>
        <ecNumber evidence="2 9">2.5.1.58</ecNumber>
    </recommendedName>
</protein>
<keyword evidence="8 9" id="KW-0862">Zinc</keyword>
<dbReference type="InterPro" id="IPR045089">
    <property type="entry name" value="PGGT1B-like"/>
</dbReference>
<evidence type="ECO:0000256" key="9">
    <source>
        <dbReference type="RuleBase" id="RU365056"/>
    </source>
</evidence>
<dbReference type="PANTHER" id="PTHR11774">
    <property type="entry name" value="GERANYLGERANYL TRANSFERASE TYPE BETA SUBUNIT"/>
    <property type="match status" value="1"/>
</dbReference>
<dbReference type="Gene3D" id="1.50.10.20">
    <property type="match status" value="1"/>
</dbReference>
<dbReference type="OrthoDB" id="10261146at2759"/>
<comment type="catalytic activity">
    <reaction evidence="9">
        <text>L-cysteinyl-[protein] + (2E,6E)-farnesyl diphosphate = S-(2E,6E)-farnesyl-L-cysteinyl-[protein] + diphosphate</text>
        <dbReference type="Rhea" id="RHEA:13345"/>
        <dbReference type="Rhea" id="RHEA-COMP:10131"/>
        <dbReference type="Rhea" id="RHEA-COMP:11535"/>
        <dbReference type="ChEBI" id="CHEBI:29950"/>
        <dbReference type="ChEBI" id="CHEBI:33019"/>
        <dbReference type="ChEBI" id="CHEBI:86019"/>
        <dbReference type="ChEBI" id="CHEBI:175763"/>
    </reaction>
</comment>
<dbReference type="SUPFAM" id="SSF48239">
    <property type="entry name" value="Terpenoid cyclases/Protein prenyltransferases"/>
    <property type="match status" value="1"/>
</dbReference>
<reference evidence="12 13" key="1">
    <citation type="submission" date="2014-04" db="EMBL/GenBank/DDBJ databases">
        <authorList>
            <consortium name="DOE Joint Genome Institute"/>
            <person name="Kuo A."/>
            <person name="Girlanda M."/>
            <person name="Perotto S."/>
            <person name="Kohler A."/>
            <person name="Nagy L.G."/>
            <person name="Floudas D."/>
            <person name="Copeland A."/>
            <person name="Barry K.W."/>
            <person name="Cichocki N."/>
            <person name="Veneault-Fourrey C."/>
            <person name="LaButti K."/>
            <person name="Lindquist E.A."/>
            <person name="Lipzen A."/>
            <person name="Lundell T."/>
            <person name="Morin E."/>
            <person name="Murat C."/>
            <person name="Sun H."/>
            <person name="Tunlid A."/>
            <person name="Henrissat B."/>
            <person name="Grigoriev I.V."/>
            <person name="Hibbett D.S."/>
            <person name="Martin F."/>
            <person name="Nordberg H.P."/>
            <person name="Cantor M.N."/>
            <person name="Hua S.X."/>
        </authorList>
    </citation>
    <scope>NUCLEOTIDE SEQUENCE [LARGE SCALE GENOMIC DNA]</scope>
    <source>
        <strain evidence="12 13">MUT 4182</strain>
    </source>
</reference>
<evidence type="ECO:0000256" key="2">
    <source>
        <dbReference type="ARBA" id="ARBA00012702"/>
    </source>
</evidence>
<dbReference type="GO" id="GO:0004660">
    <property type="term" value="F:protein farnesyltransferase activity"/>
    <property type="evidence" value="ECO:0007669"/>
    <property type="project" value="UniProtKB-UniRule"/>
</dbReference>
<keyword evidence="5 9" id="KW-0808">Transferase</keyword>
<dbReference type="PANTHER" id="PTHR11774:SF6">
    <property type="entry name" value="PROTEIN FARNESYLTRANSFERASE SUBUNIT BETA"/>
    <property type="match status" value="1"/>
</dbReference>
<dbReference type="InterPro" id="IPR026872">
    <property type="entry name" value="FTB"/>
</dbReference>
<feature type="region of interest" description="Disordered" evidence="10">
    <location>
        <begin position="1"/>
        <end position="27"/>
    </location>
</feature>
<keyword evidence="4 9" id="KW-0637">Prenyltransferase</keyword>
<evidence type="ECO:0000256" key="5">
    <source>
        <dbReference type="ARBA" id="ARBA00022679"/>
    </source>
</evidence>
<feature type="domain" description="Prenyltransferase alpha-alpha toroid" evidence="11">
    <location>
        <begin position="49"/>
        <end position="441"/>
    </location>
</feature>
<comment type="cofactor">
    <cofactor evidence="9">
        <name>Zn(2+)</name>
        <dbReference type="ChEBI" id="CHEBI:29105"/>
    </cofactor>
    <text evidence="9">Binds 1 zinc ion per subunit.</text>
</comment>
<evidence type="ECO:0000259" key="11">
    <source>
        <dbReference type="Pfam" id="PF00432"/>
    </source>
</evidence>
<dbReference type="CDD" id="cd02893">
    <property type="entry name" value="FTase"/>
    <property type="match status" value="1"/>
</dbReference>
<sequence>MTSGQSTPARRPQPTDGCSTETSKSQAETEKAITQLFEAIFEAKKPITLARNNHLNWLIRFLVQGFPQRYMSQDASQPWLLYFLLQSFQTLGIAFDPDTKKKAVKTILARQHPDGGFGGGPGQFPHLLATYPSVCALAVVGSPGPEGGWDQIDRQKMYRFFMSLKQPDGSFLVSRNGEVDVRGTYCLLAVATLLDLITPELVEGTYDFLRSCQTYEGGFSAASQPYFSPSTPPELLAEPRPYLGEAHGGYTSCAVASLMFLRPIVTTSTSRSLAPFPGIDASNLLRWAAMMQGNAFEEGGGFRGRTNKLVDGCYSWWVGGLFPLIEEMLGEATGESLQDGEDGKTDATEAEEDDWADADDSFFDKEALQRYTLIAAQQGTGGLRDKPTAPADAYHTLYNLAGLSSAQHRVYLSKKRMEELRSTWTDNEGFVPTKEPILEPGEVERPSSAALDATSAGGSSIVESDEQRNTRRSETYAEALAWVEDEGASHYVGGEGNRVNATHPLFNLTMTSTRAVMAYFYKQA</sequence>
<comment type="similarity">
    <text evidence="1 9">Belongs to the protein prenyltransferase subunit beta family.</text>
</comment>
<evidence type="ECO:0000256" key="3">
    <source>
        <dbReference type="ARBA" id="ARBA00015798"/>
    </source>
</evidence>
<evidence type="ECO:0000256" key="4">
    <source>
        <dbReference type="ARBA" id="ARBA00022602"/>
    </source>
</evidence>
<keyword evidence="6 9" id="KW-0479">Metal-binding</keyword>
<evidence type="ECO:0000256" key="1">
    <source>
        <dbReference type="ARBA" id="ARBA00010497"/>
    </source>
</evidence>
<organism evidence="12 13">
    <name type="scientific">Tulasnella calospora MUT 4182</name>
    <dbReference type="NCBI Taxonomy" id="1051891"/>
    <lineage>
        <taxon>Eukaryota</taxon>
        <taxon>Fungi</taxon>
        <taxon>Dikarya</taxon>
        <taxon>Basidiomycota</taxon>
        <taxon>Agaricomycotina</taxon>
        <taxon>Agaricomycetes</taxon>
        <taxon>Cantharellales</taxon>
        <taxon>Tulasnellaceae</taxon>
        <taxon>Tulasnella</taxon>
    </lineage>
</organism>
<gene>
    <name evidence="12" type="ORF">M407DRAFT_23844</name>
</gene>
<dbReference type="AlphaFoldDB" id="A0A0C3QKH6"/>
<proteinExistence type="inferred from homology"/>
<evidence type="ECO:0000256" key="7">
    <source>
        <dbReference type="ARBA" id="ARBA00022737"/>
    </source>
</evidence>
<dbReference type="GO" id="GO:0097354">
    <property type="term" value="P:prenylation"/>
    <property type="evidence" value="ECO:0007669"/>
    <property type="project" value="UniProtKB-UniRule"/>
</dbReference>
<evidence type="ECO:0000256" key="6">
    <source>
        <dbReference type="ARBA" id="ARBA00022723"/>
    </source>
</evidence>
<evidence type="ECO:0000313" key="13">
    <source>
        <dbReference type="Proteomes" id="UP000054248"/>
    </source>
</evidence>
<keyword evidence="7" id="KW-0677">Repeat</keyword>
<dbReference type="GO" id="GO:0005965">
    <property type="term" value="C:protein farnesyltransferase complex"/>
    <property type="evidence" value="ECO:0007669"/>
    <property type="project" value="UniProtKB-UniRule"/>
</dbReference>
<evidence type="ECO:0000256" key="8">
    <source>
        <dbReference type="ARBA" id="ARBA00022833"/>
    </source>
</evidence>
<dbReference type="EMBL" id="KN823017">
    <property type="protein sequence ID" value="KIO26904.1"/>
    <property type="molecule type" value="Genomic_DNA"/>
</dbReference>
<feature type="compositionally biased region" description="Polar residues" evidence="10">
    <location>
        <begin position="16"/>
        <end position="26"/>
    </location>
</feature>
<dbReference type="Proteomes" id="UP000054248">
    <property type="component" value="Unassembled WGS sequence"/>
</dbReference>
<dbReference type="EC" id="2.5.1.58" evidence="2 9"/>
<dbReference type="HOGENOM" id="CLU_028946_0_0_1"/>
<dbReference type="InterPro" id="IPR001330">
    <property type="entry name" value="Prenyltrans"/>
</dbReference>
<name>A0A0C3QKH6_9AGAM</name>
<feature type="region of interest" description="Disordered" evidence="10">
    <location>
        <begin position="441"/>
        <end position="473"/>
    </location>
</feature>
<dbReference type="InterPro" id="IPR008930">
    <property type="entry name" value="Terpenoid_cyclase/PrenylTrfase"/>
</dbReference>
<feature type="region of interest" description="Disordered" evidence="10">
    <location>
        <begin position="334"/>
        <end position="355"/>
    </location>
</feature>
<dbReference type="Pfam" id="PF00432">
    <property type="entry name" value="Prenyltrans"/>
    <property type="match status" value="1"/>
</dbReference>
<dbReference type="STRING" id="1051891.A0A0C3QKH6"/>
<reference evidence="13" key="2">
    <citation type="submission" date="2015-01" db="EMBL/GenBank/DDBJ databases">
        <title>Evolutionary Origins and Diversification of the Mycorrhizal Mutualists.</title>
        <authorList>
            <consortium name="DOE Joint Genome Institute"/>
            <consortium name="Mycorrhizal Genomics Consortium"/>
            <person name="Kohler A."/>
            <person name="Kuo A."/>
            <person name="Nagy L.G."/>
            <person name="Floudas D."/>
            <person name="Copeland A."/>
            <person name="Barry K.W."/>
            <person name="Cichocki N."/>
            <person name="Veneault-Fourrey C."/>
            <person name="LaButti K."/>
            <person name="Lindquist E.A."/>
            <person name="Lipzen A."/>
            <person name="Lundell T."/>
            <person name="Morin E."/>
            <person name="Murat C."/>
            <person name="Riley R."/>
            <person name="Ohm R."/>
            <person name="Sun H."/>
            <person name="Tunlid A."/>
            <person name="Henrissat B."/>
            <person name="Grigoriev I.V."/>
            <person name="Hibbett D.S."/>
            <person name="Martin F."/>
        </authorList>
    </citation>
    <scope>NUCLEOTIDE SEQUENCE [LARGE SCALE GENOMIC DNA]</scope>
    <source>
        <strain evidence="13">MUT 4182</strain>
    </source>
</reference>
<comment type="function">
    <text evidence="9">Catalyzes the transfer of a farnesyl moiety from farnesyl diphosphate to a cysteine at the fourth position from the C-terminus of several proteins. The beta subunit is responsible for peptide-binding.</text>
</comment>